<accession>A0ABU9LTH2</accession>
<organism evidence="3 4">
    <name type="scientific">Hymenobacter segetis</name>
    <dbReference type="NCBI Taxonomy" id="2025509"/>
    <lineage>
        <taxon>Bacteria</taxon>
        <taxon>Pseudomonadati</taxon>
        <taxon>Bacteroidota</taxon>
        <taxon>Cytophagia</taxon>
        <taxon>Cytophagales</taxon>
        <taxon>Hymenobacteraceae</taxon>
        <taxon>Hymenobacter</taxon>
    </lineage>
</organism>
<feature type="signal peptide" evidence="2">
    <location>
        <begin position="1"/>
        <end position="23"/>
    </location>
</feature>
<evidence type="ECO:0000313" key="3">
    <source>
        <dbReference type="EMBL" id="MEL5993203.1"/>
    </source>
</evidence>
<gene>
    <name evidence="3" type="ORF">AAFH49_03230</name>
</gene>
<dbReference type="Proteomes" id="UP001479606">
    <property type="component" value="Unassembled WGS sequence"/>
</dbReference>
<dbReference type="RefSeq" id="WP_342295969.1">
    <property type="nucleotide sequence ID" value="NZ_JBCEVZ010000004.1"/>
</dbReference>
<evidence type="ECO:0000256" key="2">
    <source>
        <dbReference type="SAM" id="SignalP"/>
    </source>
</evidence>
<name>A0ABU9LTH2_9BACT</name>
<evidence type="ECO:0000256" key="1">
    <source>
        <dbReference type="SAM" id="MobiDB-lite"/>
    </source>
</evidence>
<proteinExistence type="predicted"/>
<dbReference type="InterPro" id="IPR008969">
    <property type="entry name" value="CarboxyPept-like_regulatory"/>
</dbReference>
<evidence type="ECO:0000313" key="4">
    <source>
        <dbReference type="Proteomes" id="UP001479606"/>
    </source>
</evidence>
<protein>
    <recommendedName>
        <fullName evidence="5">Carboxypeptidase-like regulatory domain-containing protein</fullName>
    </recommendedName>
</protein>
<reference evidence="3 4" key="1">
    <citation type="journal article" date="2018" name="Arch. Microbiol.">
        <title>Hymenobacter segetis sp. nov., isolated from soil.</title>
        <authorList>
            <person name="Ten L.N."/>
            <person name="Lim S.J."/>
            <person name="Kim B.O."/>
            <person name="Kang I.K."/>
            <person name="Jung H.Y."/>
        </authorList>
    </citation>
    <scope>NUCLEOTIDE SEQUENCE [LARGE SCALE GENOMIC DNA]</scope>
    <source>
        <strain evidence="3 4">S7-3-11</strain>
    </source>
</reference>
<evidence type="ECO:0008006" key="5">
    <source>
        <dbReference type="Google" id="ProtNLM"/>
    </source>
</evidence>
<sequence>MKSGLASTVVAIGLLLAAMPSQAQYAYTQPGGKPEETTSTDPEESANPATTKVIHGVVQGRKGVLPGATVWLHGTRTIVVTNSEGEFELRVPTNVKEVELTCGFGGLREEVVRLAAVQALGSVYLLRDTAPDTN</sequence>
<dbReference type="EMBL" id="JBCEVZ010000004">
    <property type="protein sequence ID" value="MEL5993203.1"/>
    <property type="molecule type" value="Genomic_DNA"/>
</dbReference>
<feature type="region of interest" description="Disordered" evidence="1">
    <location>
        <begin position="26"/>
        <end position="49"/>
    </location>
</feature>
<keyword evidence="4" id="KW-1185">Reference proteome</keyword>
<keyword evidence="2" id="KW-0732">Signal</keyword>
<dbReference type="SUPFAM" id="SSF49464">
    <property type="entry name" value="Carboxypeptidase regulatory domain-like"/>
    <property type="match status" value="1"/>
</dbReference>
<feature type="chain" id="PRO_5046670265" description="Carboxypeptidase-like regulatory domain-containing protein" evidence="2">
    <location>
        <begin position="24"/>
        <end position="134"/>
    </location>
</feature>
<comment type="caution">
    <text evidence="3">The sequence shown here is derived from an EMBL/GenBank/DDBJ whole genome shotgun (WGS) entry which is preliminary data.</text>
</comment>